<dbReference type="InterPro" id="IPR029058">
    <property type="entry name" value="AB_hydrolase_fold"/>
</dbReference>
<dbReference type="HOGENOM" id="CLU_1835205_0_0_1"/>
<evidence type="ECO:0000256" key="2">
    <source>
        <dbReference type="ARBA" id="ARBA00004240"/>
    </source>
</evidence>
<organism evidence="8 9">
    <name type="scientific">Exophiala sideris</name>
    <dbReference type="NCBI Taxonomy" id="1016849"/>
    <lineage>
        <taxon>Eukaryota</taxon>
        <taxon>Fungi</taxon>
        <taxon>Dikarya</taxon>
        <taxon>Ascomycota</taxon>
        <taxon>Pezizomycotina</taxon>
        <taxon>Eurotiomycetes</taxon>
        <taxon>Chaetothyriomycetidae</taxon>
        <taxon>Chaetothyriales</taxon>
        <taxon>Herpotrichiellaceae</taxon>
        <taxon>Exophiala</taxon>
    </lineage>
</organism>
<proteinExistence type="predicted"/>
<keyword evidence="4" id="KW-0256">Endoplasmic reticulum</keyword>
<keyword evidence="5" id="KW-0496">Mitochondrion</keyword>
<dbReference type="SUPFAM" id="SSF53474">
    <property type="entry name" value="alpha/beta-Hydrolases"/>
    <property type="match status" value="1"/>
</dbReference>
<evidence type="ECO:0000256" key="4">
    <source>
        <dbReference type="ARBA" id="ARBA00022824"/>
    </source>
</evidence>
<evidence type="ECO:0000313" key="8">
    <source>
        <dbReference type="EMBL" id="KIV80940.1"/>
    </source>
</evidence>
<dbReference type="PANTHER" id="PTHR48182">
    <property type="entry name" value="PROTEIN SERAC1"/>
    <property type="match status" value="1"/>
</dbReference>
<keyword evidence="6" id="KW-0472">Membrane</keyword>
<feature type="region of interest" description="Disordered" evidence="7">
    <location>
        <begin position="1"/>
        <end position="52"/>
    </location>
</feature>
<dbReference type="Gene3D" id="3.40.50.1820">
    <property type="entry name" value="alpha/beta hydrolase"/>
    <property type="match status" value="1"/>
</dbReference>
<evidence type="ECO:0008006" key="10">
    <source>
        <dbReference type="Google" id="ProtNLM"/>
    </source>
</evidence>
<dbReference type="EMBL" id="KN846953">
    <property type="protein sequence ID" value="KIV80940.1"/>
    <property type="molecule type" value="Genomic_DNA"/>
</dbReference>
<gene>
    <name evidence="8" type="ORF">PV11_08405</name>
</gene>
<dbReference type="AlphaFoldDB" id="A0A0D1VXB9"/>
<comment type="subcellular location">
    <subcellularLocation>
        <location evidence="2">Endoplasmic reticulum</location>
    </subcellularLocation>
    <subcellularLocation>
        <location evidence="3">Membrane</location>
    </subcellularLocation>
    <subcellularLocation>
        <location evidence="1">Mitochondrion</location>
    </subcellularLocation>
</comment>
<evidence type="ECO:0000256" key="3">
    <source>
        <dbReference type="ARBA" id="ARBA00004370"/>
    </source>
</evidence>
<dbReference type="GO" id="GO:0016020">
    <property type="term" value="C:membrane"/>
    <property type="evidence" value="ECO:0007669"/>
    <property type="project" value="UniProtKB-SubCell"/>
</dbReference>
<reference evidence="8 9" key="1">
    <citation type="submission" date="2015-01" db="EMBL/GenBank/DDBJ databases">
        <title>The Genome Sequence of Exophiala sideris CBS121828.</title>
        <authorList>
            <consortium name="The Broad Institute Genomics Platform"/>
            <person name="Cuomo C."/>
            <person name="de Hoog S."/>
            <person name="Gorbushina A."/>
            <person name="Stielow B."/>
            <person name="Teixiera M."/>
            <person name="Abouelleil A."/>
            <person name="Chapman S.B."/>
            <person name="Priest M."/>
            <person name="Young S.K."/>
            <person name="Wortman J."/>
            <person name="Nusbaum C."/>
            <person name="Birren B."/>
        </authorList>
    </citation>
    <scope>NUCLEOTIDE SEQUENCE [LARGE SCALE GENOMIC DNA]</scope>
    <source>
        <strain evidence="8 9">CBS 121828</strain>
    </source>
</reference>
<dbReference type="GO" id="GO:0005739">
    <property type="term" value="C:mitochondrion"/>
    <property type="evidence" value="ECO:0007669"/>
    <property type="project" value="UniProtKB-SubCell"/>
</dbReference>
<evidence type="ECO:0000256" key="6">
    <source>
        <dbReference type="ARBA" id="ARBA00023136"/>
    </source>
</evidence>
<name>A0A0D1VXB9_9EURO</name>
<evidence type="ECO:0000256" key="7">
    <source>
        <dbReference type="SAM" id="MobiDB-lite"/>
    </source>
</evidence>
<dbReference type="Proteomes" id="UP000053599">
    <property type="component" value="Unassembled WGS sequence"/>
</dbReference>
<evidence type="ECO:0000313" key="9">
    <source>
        <dbReference type="Proteomes" id="UP000053599"/>
    </source>
</evidence>
<dbReference type="PANTHER" id="PTHR48182:SF2">
    <property type="entry name" value="PROTEIN SERAC1"/>
    <property type="match status" value="1"/>
</dbReference>
<evidence type="ECO:0000256" key="1">
    <source>
        <dbReference type="ARBA" id="ARBA00004173"/>
    </source>
</evidence>
<evidence type="ECO:0000256" key="5">
    <source>
        <dbReference type="ARBA" id="ARBA00023128"/>
    </source>
</evidence>
<sequence length="140" mass="15659">MEEDKRMDPSAQISASFSHVSEARQEDNGQPGTDLLSDGADAPFKSSTQPEAGNTFWPCDFLVKNLPNARIFTWGYDANITKAFDFASQSSISQNANQLLSDLANERAEPEQRTRPLIIVSHSLGGIVVWMLWERFRPQN</sequence>
<dbReference type="OrthoDB" id="5342314at2759"/>
<accession>A0A0D1VXB9</accession>
<dbReference type="InterPro" id="IPR052374">
    <property type="entry name" value="SERAC1"/>
</dbReference>
<dbReference type="GO" id="GO:0005783">
    <property type="term" value="C:endoplasmic reticulum"/>
    <property type="evidence" value="ECO:0007669"/>
    <property type="project" value="UniProtKB-SubCell"/>
</dbReference>
<protein>
    <recommendedName>
        <fullName evidence="10">GPI inositol-deacylase</fullName>
    </recommendedName>
</protein>